<feature type="region of interest" description="Disordered" evidence="1">
    <location>
        <begin position="1"/>
        <end position="24"/>
    </location>
</feature>
<evidence type="ECO:0000256" key="1">
    <source>
        <dbReference type="SAM" id="MobiDB-lite"/>
    </source>
</evidence>
<organism evidence="2 3">
    <name type="scientific">Methanococcoides cohabitans</name>
    <dbReference type="NCBI Taxonomy" id="3136559"/>
    <lineage>
        <taxon>Archaea</taxon>
        <taxon>Methanobacteriati</taxon>
        <taxon>Methanobacteriota</taxon>
        <taxon>Stenosarchaea group</taxon>
        <taxon>Methanomicrobia</taxon>
        <taxon>Methanosarcinales</taxon>
        <taxon>Methanosarcinaceae</taxon>
        <taxon>Methanococcoides</taxon>
    </lineage>
</organism>
<proteinExistence type="predicted"/>
<protein>
    <submittedName>
        <fullName evidence="2">Uncharacterized protein</fullName>
    </submittedName>
</protein>
<sequence>MNTIRNTNNSIPAKMAPGNNDQHSVVGGHTFNDLDADELDIYRFLLGGLLSK</sequence>
<dbReference type="EMBL" id="JBCAUS010000002">
    <property type="protein sequence ID" value="MEL4304675.1"/>
    <property type="molecule type" value="Genomic_DNA"/>
</dbReference>
<dbReference type="Proteomes" id="UP001396646">
    <property type="component" value="Unassembled WGS sequence"/>
</dbReference>
<accession>A0ABU9KSZ4</accession>
<reference evidence="2 3" key="1">
    <citation type="submission" date="2024-04" db="EMBL/GenBank/DDBJ databases">
        <title>Methanococcoides sp. LMO-2.</title>
        <authorList>
            <person name="Liang L."/>
        </authorList>
    </citation>
    <scope>NUCLEOTIDE SEQUENCE [LARGE SCALE GENOMIC DNA]</scope>
    <source>
        <strain evidence="2 3">LMO-2</strain>
    </source>
</reference>
<evidence type="ECO:0000313" key="2">
    <source>
        <dbReference type="EMBL" id="MEL4304675.1"/>
    </source>
</evidence>
<evidence type="ECO:0000313" key="3">
    <source>
        <dbReference type="Proteomes" id="UP001396646"/>
    </source>
</evidence>
<comment type="caution">
    <text evidence="2">The sequence shown here is derived from an EMBL/GenBank/DDBJ whole genome shotgun (WGS) entry which is preliminary data.</text>
</comment>
<name>A0ABU9KSZ4_9EURY</name>
<feature type="compositionally biased region" description="Polar residues" evidence="1">
    <location>
        <begin position="1"/>
        <end position="11"/>
    </location>
</feature>
<gene>
    <name evidence="2" type="ORF">WOA13_02315</name>
</gene>
<keyword evidence="3" id="KW-1185">Reference proteome</keyword>
<dbReference type="RefSeq" id="WP_342126384.1">
    <property type="nucleotide sequence ID" value="NZ_JBCAUS010000002.1"/>
</dbReference>